<evidence type="ECO:0000256" key="2">
    <source>
        <dbReference type="SAM" id="SignalP"/>
    </source>
</evidence>
<dbReference type="AlphaFoldDB" id="A0A1H5Y048"/>
<organism evidence="3 4">
    <name type="scientific">Marinobacterium lutimaris</name>
    <dbReference type="NCBI Taxonomy" id="568106"/>
    <lineage>
        <taxon>Bacteria</taxon>
        <taxon>Pseudomonadati</taxon>
        <taxon>Pseudomonadota</taxon>
        <taxon>Gammaproteobacteria</taxon>
        <taxon>Oceanospirillales</taxon>
        <taxon>Oceanospirillaceae</taxon>
        <taxon>Marinobacterium</taxon>
    </lineage>
</organism>
<protein>
    <submittedName>
        <fullName evidence="3">TRAP-type C4-dicarboxylate transport system, substrate-binding protein</fullName>
    </submittedName>
</protein>
<evidence type="ECO:0000256" key="1">
    <source>
        <dbReference type="ARBA" id="ARBA00022729"/>
    </source>
</evidence>
<dbReference type="Proteomes" id="UP000236745">
    <property type="component" value="Unassembled WGS sequence"/>
</dbReference>
<dbReference type="GO" id="GO:0055085">
    <property type="term" value="P:transmembrane transport"/>
    <property type="evidence" value="ECO:0007669"/>
    <property type="project" value="InterPro"/>
</dbReference>
<keyword evidence="4" id="KW-1185">Reference proteome</keyword>
<evidence type="ECO:0000313" key="3">
    <source>
        <dbReference type="EMBL" id="SEG17331.1"/>
    </source>
</evidence>
<gene>
    <name evidence="3" type="ORF">SAMN05444390_1011567</name>
</gene>
<feature type="chain" id="PRO_5009290011" evidence="2">
    <location>
        <begin position="25"/>
        <end position="345"/>
    </location>
</feature>
<proteinExistence type="predicted"/>
<dbReference type="Gene3D" id="3.40.190.170">
    <property type="entry name" value="Bacterial extracellular solute-binding protein, family 7"/>
    <property type="match status" value="1"/>
</dbReference>
<feature type="signal peptide" evidence="2">
    <location>
        <begin position="1"/>
        <end position="24"/>
    </location>
</feature>
<dbReference type="InterPro" id="IPR038404">
    <property type="entry name" value="TRAP_DctP_sf"/>
</dbReference>
<dbReference type="OrthoDB" id="9177965at2"/>
<dbReference type="NCBIfam" id="NF037995">
    <property type="entry name" value="TRAP_S1"/>
    <property type="match status" value="1"/>
</dbReference>
<dbReference type="PANTHER" id="PTHR33376">
    <property type="match status" value="1"/>
</dbReference>
<evidence type="ECO:0000313" key="4">
    <source>
        <dbReference type="Proteomes" id="UP000236745"/>
    </source>
</evidence>
<dbReference type="PANTHER" id="PTHR33376:SF15">
    <property type="entry name" value="BLL6794 PROTEIN"/>
    <property type="match status" value="1"/>
</dbReference>
<keyword evidence="1 2" id="KW-0732">Signal</keyword>
<dbReference type="CDD" id="cd13665">
    <property type="entry name" value="PBP2_TRAP_Dctp3_4"/>
    <property type="match status" value="1"/>
</dbReference>
<accession>A0A1H5Y048</accession>
<dbReference type="EMBL" id="FNVQ01000001">
    <property type="protein sequence ID" value="SEG17331.1"/>
    <property type="molecule type" value="Genomic_DNA"/>
</dbReference>
<name>A0A1H5Y048_9GAMM</name>
<dbReference type="Pfam" id="PF03480">
    <property type="entry name" value="DctP"/>
    <property type="match status" value="1"/>
</dbReference>
<dbReference type="RefSeq" id="WP_104002459.1">
    <property type="nucleotide sequence ID" value="NZ_FNVQ01000001.1"/>
</dbReference>
<reference evidence="3 4" key="1">
    <citation type="submission" date="2016-10" db="EMBL/GenBank/DDBJ databases">
        <authorList>
            <person name="de Groot N.N."/>
        </authorList>
    </citation>
    <scope>NUCLEOTIDE SEQUENCE [LARGE SCALE GENOMIC DNA]</scope>
    <source>
        <strain evidence="3 4">DSM 22012</strain>
    </source>
</reference>
<dbReference type="InterPro" id="IPR018389">
    <property type="entry name" value="DctP_fam"/>
</dbReference>
<sequence length="345" mass="37376">MNNKKKLAAFIAVAGLSIAHTVNAADVNLRFAHFWPANSGIAQTLASWGETVEAESNGRISVDIYPSQTLAKANQTYDSVVQGIADVGAIIQGYTANRFPLSQIVELPGIVTKGVQGSCVLQKLYDEGSLDSEYRDAHVLFMFTHGPGHIHTNGKAVEKPEDMAGLMIRRPTVVVGEILEGLGGQPVGLAAPDMYGAMQRGIINGVTLPWEAMASFRLNELADHHTQVGLYSLAFVVTMNKNTYNRMPDDLKKVIDDNTGMRWAERLGKAYDDLDMVGVKQAEEMGHTITVIENGAENPAWKPALDRITEDYIGELSQKGLPAEEVFGRAKTLSESCQSLSVASS</sequence>